<reference evidence="1 2" key="1">
    <citation type="submission" date="2015-08" db="EMBL/GenBank/DDBJ databases">
        <title>The complete genome sequence of Bacillus beveridgei MLTeJB.</title>
        <authorList>
            <person name="Hanson T.E."/>
            <person name="Mesa C."/>
            <person name="Basesman S.M."/>
            <person name="Oremland R.S."/>
        </authorList>
    </citation>
    <scope>NUCLEOTIDE SEQUENCE [LARGE SCALE GENOMIC DNA]</scope>
    <source>
        <strain evidence="1 2">MLTeJB</strain>
    </source>
</reference>
<accession>A0A1D7QRE0</accession>
<keyword evidence="2" id="KW-1185">Reference proteome</keyword>
<protein>
    <submittedName>
        <fullName evidence="1">Uncharacterized protein</fullName>
    </submittedName>
</protein>
<sequence length="38" mass="4283">MSFSPPNLVTEAFYPLCSAGFRAFLLSESMFSTKVIHR</sequence>
<dbReference type="EMBL" id="CP012502">
    <property type="protein sequence ID" value="AOM81566.1"/>
    <property type="molecule type" value="Genomic_DNA"/>
</dbReference>
<dbReference type="AlphaFoldDB" id="A0A1D7QRE0"/>
<organism evidence="1 2">
    <name type="scientific">Salisediminibacterium beveridgei</name>
    <dbReference type="NCBI Taxonomy" id="632773"/>
    <lineage>
        <taxon>Bacteria</taxon>
        <taxon>Bacillati</taxon>
        <taxon>Bacillota</taxon>
        <taxon>Bacilli</taxon>
        <taxon>Bacillales</taxon>
        <taxon>Bacillaceae</taxon>
        <taxon>Salisediminibacterium</taxon>
    </lineage>
</organism>
<dbReference type="KEGG" id="bbev:BBEV_0171"/>
<dbReference type="Proteomes" id="UP000094463">
    <property type="component" value="Chromosome"/>
</dbReference>
<name>A0A1D7QRE0_9BACI</name>
<evidence type="ECO:0000313" key="2">
    <source>
        <dbReference type="Proteomes" id="UP000094463"/>
    </source>
</evidence>
<gene>
    <name evidence="1" type="ORF">BBEV_0171</name>
</gene>
<evidence type="ECO:0000313" key="1">
    <source>
        <dbReference type="EMBL" id="AOM81566.1"/>
    </source>
</evidence>
<proteinExistence type="predicted"/>